<feature type="domain" description="PKD" evidence="1">
    <location>
        <begin position="1025"/>
        <end position="1056"/>
    </location>
</feature>
<dbReference type="Proteomes" id="UP000228535">
    <property type="component" value="Unassembled WGS sequence"/>
</dbReference>
<dbReference type="PANTHER" id="PTHR35580">
    <property type="entry name" value="CELL SURFACE GLYCOPROTEIN (S-LAYER PROTEIN)-LIKE PROTEIN"/>
    <property type="match status" value="1"/>
</dbReference>
<dbReference type="PANTHER" id="PTHR35580:SF1">
    <property type="entry name" value="PHYTASE-LIKE DOMAIN-CONTAINING PROTEIN"/>
    <property type="match status" value="1"/>
</dbReference>
<accession>A0A2M9B9B2</accession>
<dbReference type="InterPro" id="IPR057708">
    <property type="entry name" value="DUF7948"/>
</dbReference>
<dbReference type="InterPro" id="IPR013783">
    <property type="entry name" value="Ig-like_fold"/>
</dbReference>
<sequence length="1155" mass="123409">MQQPLPFRFTITLFLLLGTGLWHRGAAAPGPASEPPPRTLEFVENRGQWPKQVQYLAELPGGRLFLEKTGFTYAFVAPQALAQHHDHTNTTSKLPAHAYSVTFVNGNTNPDFAPAQATEERRNYFLGADSRRWASQVPGFRRVRYQNVYPGISTELYENTAGHLEYDFLLQAGAQPAQIRLRYRGAQKLSLEQGQLRIQTSVGDVVEQAPRAWQLQGDRRVMVDCEYVLQGTEVTFRLGRYNPALPLVIDPTVLFSTFTGSTADNWGFTATYDPLGNMYSGGIVFGIGYPISLGAYDTSFNGLADIAIFKYNTSTTGTASRLYATYLGGDSTEAPHSLVVNSAGELVIMGSTSSRTYPTTAGALDNTFNGGPRPAKVNGLRYSNGSDIVVSKLSADGSHLVASTFLGGSGTDGLVLTPALTHNYGDQFRGDVITDGAGNVYVASVTSSTDFPGPGSPIQSSNRGGSSDAVVCKLSPDLSSLQWSTYLGGQGAEAAYSIQLTPTRDVYVSGGTTSLDFPTTPGSVKSSHGSNDVDGFVAHLNSMGTKLEQSTYLGTPLYDQAYFIQLDAAQNVYVLGQTNGIYPVTTGLYATTRGNHFVQKLDPTLKESLYSTRFGGAINSTPNLSLTAFLVDDCERIYVCGWGGNTNAGFSGGGTTELPVTASALQTRTDGSDFYLAQFSPGMKELEYATFFGEYGGRGEHVDGGTSRFDKRGIVYQAVCGGCEGTSGFPTLPTGSFSQTNNNRNCNNAAFKIDFGIRLADVGPNRSVCVSAAPFQLGGTPAGGTWTGPGVSAQPGGGYLFTPSAAVLGVSMLTYSVASTGTCVSTRRLRVTVTPEIAPEFAALPPQCAASSKAIPLSATPPGGTFSGPGVSGNTFIPAVAQPGTHILTYSFADTTRCGFVTQTVVVEAPRPTEAGPDLTLCSYETQPIQLTGFSPAGGVWSGPGVSADGLFTPPNTNNRGAILTLRYTFSDNACATSDTRTVVLAPSPGTNIDLDVPLCEAASQYTALAPFTHTFTPILPGGKYQWDFGDNTTSVESNPTHTYSKPGQYQVRLTAFYSTCEVLTQFAPVVVGDVFIPNIITPNDDPERLNEHFVPRFSCQPASLQIFTRWGNKVYETSRYLNDWRGENLPDGVYYYLLRDATGRSAKGWVEVKR</sequence>
<dbReference type="Pfam" id="PF25778">
    <property type="entry name" value="DUF7948"/>
    <property type="match status" value="1"/>
</dbReference>
<evidence type="ECO:0000313" key="3">
    <source>
        <dbReference type="Proteomes" id="UP000228535"/>
    </source>
</evidence>
<dbReference type="SUPFAM" id="SSF49299">
    <property type="entry name" value="PKD domain"/>
    <property type="match status" value="1"/>
</dbReference>
<protein>
    <submittedName>
        <fullName evidence="2">PKD domain-containing protein</fullName>
    </submittedName>
</protein>
<dbReference type="InterPro" id="IPR000601">
    <property type="entry name" value="PKD_dom"/>
</dbReference>
<dbReference type="OrthoDB" id="1652165at2"/>
<dbReference type="InterPro" id="IPR052918">
    <property type="entry name" value="Motility_Chemotaxis_Reg"/>
</dbReference>
<dbReference type="InterPro" id="IPR022409">
    <property type="entry name" value="PKD/Chitinase_dom"/>
</dbReference>
<proteinExistence type="predicted"/>
<keyword evidence="3" id="KW-1185">Reference proteome</keyword>
<dbReference type="SMART" id="SM00089">
    <property type="entry name" value="PKD"/>
    <property type="match status" value="1"/>
</dbReference>
<reference evidence="2 3" key="1">
    <citation type="submission" date="2017-11" db="EMBL/GenBank/DDBJ databases">
        <title>Genomic Encyclopedia of Archaeal and Bacterial Type Strains, Phase II (KMG-II): From Individual Species to Whole Genera.</title>
        <authorList>
            <person name="Goeker M."/>
        </authorList>
    </citation>
    <scope>NUCLEOTIDE SEQUENCE [LARGE SCALE GENOMIC DNA]</scope>
    <source>
        <strain evidence="2 3">DSM 11115</strain>
    </source>
</reference>
<dbReference type="EMBL" id="PGFA01000002">
    <property type="protein sequence ID" value="PJJ54528.1"/>
    <property type="molecule type" value="Genomic_DNA"/>
</dbReference>
<dbReference type="InterPro" id="IPR035986">
    <property type="entry name" value="PKD_dom_sf"/>
</dbReference>
<dbReference type="Gene3D" id="2.60.40.10">
    <property type="entry name" value="Immunoglobulins"/>
    <property type="match status" value="1"/>
</dbReference>
<dbReference type="CDD" id="cd00146">
    <property type="entry name" value="PKD"/>
    <property type="match status" value="1"/>
</dbReference>
<name>A0A2M9B9B2_9BACT</name>
<evidence type="ECO:0000313" key="2">
    <source>
        <dbReference type="EMBL" id="PJJ54528.1"/>
    </source>
</evidence>
<gene>
    <name evidence="2" type="ORF">CLV45_2869</name>
</gene>
<organism evidence="2 3">
    <name type="scientific">Hymenobacter chitinivorans DSM 11115</name>
    <dbReference type="NCBI Taxonomy" id="1121954"/>
    <lineage>
        <taxon>Bacteria</taxon>
        <taxon>Pseudomonadati</taxon>
        <taxon>Bacteroidota</taxon>
        <taxon>Cytophagia</taxon>
        <taxon>Cytophagales</taxon>
        <taxon>Hymenobacteraceae</taxon>
        <taxon>Hymenobacter</taxon>
    </lineage>
</organism>
<dbReference type="PROSITE" id="PS50093">
    <property type="entry name" value="PKD"/>
    <property type="match status" value="1"/>
</dbReference>
<comment type="caution">
    <text evidence="2">The sequence shown here is derived from an EMBL/GenBank/DDBJ whole genome shotgun (WGS) entry which is preliminary data.</text>
</comment>
<evidence type="ECO:0000259" key="1">
    <source>
        <dbReference type="PROSITE" id="PS50093"/>
    </source>
</evidence>
<dbReference type="Pfam" id="PF13585">
    <property type="entry name" value="CHU_C"/>
    <property type="match status" value="1"/>
</dbReference>
<dbReference type="RefSeq" id="WP_100337156.1">
    <property type="nucleotide sequence ID" value="NZ_PGFA01000002.1"/>
</dbReference>
<dbReference type="AlphaFoldDB" id="A0A2M9B9B2"/>
<dbReference type="Pfam" id="PF18911">
    <property type="entry name" value="PKD_4"/>
    <property type="match status" value="1"/>
</dbReference>